<comment type="subcellular location">
    <subcellularLocation>
        <location evidence="1">Cell projection</location>
    </subcellularLocation>
    <subcellularLocation>
        <location evidence="2">Cytoplasm</location>
    </subcellularLocation>
</comment>
<reference evidence="8" key="1">
    <citation type="submission" date="2023-03" db="EMBL/GenBank/DDBJ databases">
        <title>Electrophorus voltai genome.</title>
        <authorList>
            <person name="Bian C."/>
        </authorList>
    </citation>
    <scope>NUCLEOTIDE SEQUENCE</scope>
    <source>
        <strain evidence="8">CB-2022</strain>
        <tissue evidence="8">Muscle</tissue>
    </source>
</reference>
<dbReference type="GO" id="GO:0035556">
    <property type="term" value="P:intracellular signal transduction"/>
    <property type="evidence" value="ECO:0007669"/>
    <property type="project" value="InterPro"/>
</dbReference>
<feature type="compositionally biased region" description="Basic and acidic residues" evidence="6">
    <location>
        <begin position="724"/>
        <end position="741"/>
    </location>
</feature>
<evidence type="ECO:0000256" key="4">
    <source>
        <dbReference type="ARBA" id="ARBA00022737"/>
    </source>
</evidence>
<feature type="compositionally biased region" description="Basic and acidic residues" evidence="6">
    <location>
        <begin position="674"/>
        <end position="695"/>
    </location>
</feature>
<dbReference type="GO" id="GO:0042461">
    <property type="term" value="P:photoreceptor cell development"/>
    <property type="evidence" value="ECO:0007669"/>
    <property type="project" value="TreeGrafter"/>
</dbReference>
<protein>
    <recommendedName>
        <fullName evidence="7">Doublecortin domain-containing protein</fullName>
    </recommendedName>
</protein>
<keyword evidence="4" id="KW-0677">Repeat</keyword>
<evidence type="ECO:0000256" key="1">
    <source>
        <dbReference type="ARBA" id="ARBA00004316"/>
    </source>
</evidence>
<evidence type="ECO:0000259" key="7">
    <source>
        <dbReference type="PROSITE" id="PS50309"/>
    </source>
</evidence>
<evidence type="ECO:0000256" key="6">
    <source>
        <dbReference type="SAM" id="MobiDB-lite"/>
    </source>
</evidence>
<dbReference type="Gene3D" id="3.10.20.230">
    <property type="entry name" value="Doublecortin domain"/>
    <property type="match status" value="2"/>
</dbReference>
<sequence length="809" mass="90855">MRFGTTPQPPQKDHTHLDCSSILSESGSVLRNMQEAGSSSTSSLFRNDPQCPASIISGVTTSCPVKRITFFRSGDAQFNGVRMAIHTRNFKCFDALLDNLSQKVPLPFGVRTITTPRGTHAIRRLEQLKDGGCYICSDRRYVKPVNVEAAGRRPTIWLKSDTHNSWKKPTRPEEPPVAHSGLQYHWHPKRIILVRNTDPAMRRSITLSRRMAQSLRMFMDDVSKVMQCQVRKLYTLDGRKIDSIQSLMRCPSMLVCVGKESFNFLLPETLEMPAKDKMPGMSTQSRFSDCSEGQKSKRNGIDESSGFLGSGRVGVFSGVQKSDTVQSRITPIAEQEPSLVIHENTVGKEVVHDSTRPGNTDGLYASSQPVTPDIARRMQSSPEEEKMDGEQQDNKGLHGEEVIQRESQKERNEMATTFCKKCCRNYRNTLNTAVDKGTAQPGDTNSGTFPFIRRGALTKRVSQDPDLVWVLRLLRKLEKQFMSHYENAVEEFKVKWDLNASGMLDTIIGDLKEEVHKRIRSSINRELPKIHSRAGRTTKPPISSLYRHFTTGTDERRRRLKVLRNKSINPSLSRNEEINSVSGTEFRDQRNEDEYCPCDTCMRKKTASRGVQQTEAQSIAPVMMDFDLRKILQNKKVLSVSWPTDSMQKYPKKEAVMCFQVQEKNLEVVDEEAEVQHDMRRQSDDLGKAKKEEKAAAVQTKENLEEEAVVASENWSADVGVNDDEGKAVEEKHLGDGKGNGEEYSTGQAGGVGREEVEIKTGRGKPEEGKAEVDNGTNDQGKGSKNKEAASDADEVAEREAKQTETVTQ</sequence>
<dbReference type="InterPro" id="IPR003533">
    <property type="entry name" value="Doublecortin_dom"/>
</dbReference>
<feature type="compositionally biased region" description="Polar residues" evidence="6">
    <location>
        <begin position="281"/>
        <end position="291"/>
    </location>
</feature>
<dbReference type="FunFam" id="3.10.20.230:FF:000006">
    <property type="entry name" value="Oxygen-regulated protein 1"/>
    <property type="match status" value="1"/>
</dbReference>
<dbReference type="GO" id="GO:0005930">
    <property type="term" value="C:axoneme"/>
    <property type="evidence" value="ECO:0007669"/>
    <property type="project" value="TreeGrafter"/>
</dbReference>
<gene>
    <name evidence="8" type="ORF">P4O66_001672</name>
</gene>
<accession>A0AAD9DVA4</accession>
<evidence type="ECO:0000313" key="9">
    <source>
        <dbReference type="Proteomes" id="UP001239994"/>
    </source>
</evidence>
<dbReference type="SUPFAM" id="SSF89837">
    <property type="entry name" value="Doublecortin (DC)"/>
    <property type="match status" value="2"/>
</dbReference>
<dbReference type="PANTHER" id="PTHR23005">
    <property type="entry name" value="RETINITIS PIGMENTOSA 1 PROTEIN"/>
    <property type="match status" value="1"/>
</dbReference>
<dbReference type="GO" id="GO:0035082">
    <property type="term" value="P:axoneme assembly"/>
    <property type="evidence" value="ECO:0007669"/>
    <property type="project" value="TreeGrafter"/>
</dbReference>
<keyword evidence="5" id="KW-0966">Cell projection</keyword>
<evidence type="ECO:0000256" key="2">
    <source>
        <dbReference type="ARBA" id="ARBA00004496"/>
    </source>
</evidence>
<keyword evidence="9" id="KW-1185">Reference proteome</keyword>
<dbReference type="GO" id="GO:0060041">
    <property type="term" value="P:retina development in camera-type eye"/>
    <property type="evidence" value="ECO:0007669"/>
    <property type="project" value="TreeGrafter"/>
</dbReference>
<dbReference type="InterPro" id="IPR036572">
    <property type="entry name" value="Doublecortin_dom_sf"/>
</dbReference>
<dbReference type="Pfam" id="PF03607">
    <property type="entry name" value="DCX"/>
    <property type="match status" value="2"/>
</dbReference>
<dbReference type="SMART" id="SM00537">
    <property type="entry name" value="DCX"/>
    <property type="match status" value="2"/>
</dbReference>
<feature type="compositionally biased region" description="Basic and acidic residues" evidence="6">
    <location>
        <begin position="388"/>
        <end position="399"/>
    </location>
</feature>
<name>A0AAD9DVA4_9TELE</name>
<evidence type="ECO:0000256" key="3">
    <source>
        <dbReference type="ARBA" id="ARBA00022490"/>
    </source>
</evidence>
<dbReference type="PANTHER" id="PTHR23005:SF3">
    <property type="entry name" value="RETINITIS PIGMENTOSA 1-LIKE 1 PROTEIN"/>
    <property type="match status" value="1"/>
</dbReference>
<feature type="region of interest" description="Disordered" evidence="6">
    <location>
        <begin position="673"/>
        <end position="809"/>
    </location>
</feature>
<keyword evidence="3" id="KW-0963">Cytoplasm</keyword>
<feature type="region of interest" description="Disordered" evidence="6">
    <location>
        <begin position="275"/>
        <end position="306"/>
    </location>
</feature>
<comment type="caution">
    <text evidence="8">The sequence shown here is derived from an EMBL/GenBank/DDBJ whole genome shotgun (WGS) entry which is preliminary data.</text>
</comment>
<feature type="compositionally biased region" description="Basic and acidic residues" evidence="6">
    <location>
        <begin position="292"/>
        <end position="301"/>
    </location>
</feature>
<dbReference type="AlphaFoldDB" id="A0AAD9DVA4"/>
<dbReference type="Proteomes" id="UP001239994">
    <property type="component" value="Unassembled WGS sequence"/>
</dbReference>
<feature type="compositionally biased region" description="Basic and acidic residues" evidence="6">
    <location>
        <begin position="785"/>
        <end position="803"/>
    </location>
</feature>
<organism evidence="8 9">
    <name type="scientific">Electrophorus voltai</name>
    <dbReference type="NCBI Taxonomy" id="2609070"/>
    <lineage>
        <taxon>Eukaryota</taxon>
        <taxon>Metazoa</taxon>
        <taxon>Chordata</taxon>
        <taxon>Craniata</taxon>
        <taxon>Vertebrata</taxon>
        <taxon>Euteleostomi</taxon>
        <taxon>Actinopterygii</taxon>
        <taxon>Neopterygii</taxon>
        <taxon>Teleostei</taxon>
        <taxon>Ostariophysi</taxon>
        <taxon>Gymnotiformes</taxon>
        <taxon>Gymnotoidei</taxon>
        <taxon>Gymnotidae</taxon>
        <taxon>Electrophorus</taxon>
    </lineage>
</organism>
<feature type="compositionally biased region" description="Basic and acidic residues" evidence="6">
    <location>
        <begin position="753"/>
        <end position="773"/>
    </location>
</feature>
<dbReference type="PROSITE" id="PS50309">
    <property type="entry name" value="DC"/>
    <property type="match status" value="2"/>
</dbReference>
<feature type="region of interest" description="Disordered" evidence="6">
    <location>
        <begin position="377"/>
        <end position="399"/>
    </location>
</feature>
<dbReference type="EMBL" id="JAROKS010000018">
    <property type="protein sequence ID" value="KAK1792947.1"/>
    <property type="molecule type" value="Genomic_DNA"/>
</dbReference>
<proteinExistence type="predicted"/>
<feature type="domain" description="Doublecortin" evidence="7">
    <location>
        <begin position="66"/>
        <end position="148"/>
    </location>
</feature>
<evidence type="ECO:0000256" key="5">
    <source>
        <dbReference type="ARBA" id="ARBA00023273"/>
    </source>
</evidence>
<evidence type="ECO:0000313" key="8">
    <source>
        <dbReference type="EMBL" id="KAK1792947.1"/>
    </source>
</evidence>
<feature type="domain" description="Doublecortin" evidence="7">
    <location>
        <begin position="189"/>
        <end position="262"/>
    </location>
</feature>